<dbReference type="STRING" id="1890364.A0A2P6NCF8"/>
<dbReference type="GO" id="GO:0035556">
    <property type="term" value="P:intracellular signal transduction"/>
    <property type="evidence" value="ECO:0007669"/>
    <property type="project" value="InterPro"/>
</dbReference>
<organism evidence="3 4">
    <name type="scientific">Planoprotostelium fungivorum</name>
    <dbReference type="NCBI Taxonomy" id="1890364"/>
    <lineage>
        <taxon>Eukaryota</taxon>
        <taxon>Amoebozoa</taxon>
        <taxon>Evosea</taxon>
        <taxon>Variosea</taxon>
        <taxon>Cavosteliida</taxon>
        <taxon>Cavosteliaceae</taxon>
        <taxon>Planoprotostelium</taxon>
    </lineage>
</organism>
<dbReference type="AlphaFoldDB" id="A0A2P6NCF8"/>
<reference evidence="3 4" key="1">
    <citation type="journal article" date="2018" name="Genome Biol. Evol.">
        <title>Multiple Roots of Fruiting Body Formation in Amoebozoa.</title>
        <authorList>
            <person name="Hillmann F."/>
            <person name="Forbes G."/>
            <person name="Novohradska S."/>
            <person name="Ferling I."/>
            <person name="Riege K."/>
            <person name="Groth M."/>
            <person name="Westermann M."/>
            <person name="Marz M."/>
            <person name="Spaller T."/>
            <person name="Winckler T."/>
            <person name="Schaap P."/>
            <person name="Glockner G."/>
        </authorList>
    </citation>
    <scope>NUCLEOTIDE SEQUENCE [LARGE SCALE GENOMIC DNA]</scope>
    <source>
        <strain evidence="3 4">Jena</strain>
    </source>
</reference>
<sequence>MGNVGSSSEAEGIFEESDIPESEIDSAERLKRSNSMTEGLLDGKEGEKTMTKWTKKYYQRRRAAKQKQLEQEKGKSDTGRRPTLSIGSSAEPVHSLTLSEKEKEDLKSLEKTFQKRRENLNEILGTEERYVKQLQTCAQVWLEPLRREHILEEQHIRTIFSIIEVILHLHLDLLDQLSRRLINVTPRTINNKDELAAYNVASTTLGAEIYPFASIADIFKARGDFLKMYITYVNNFNAALTCIAINKEKDERFAHFLKVQIHHPESNNLDLLSFLITPIQRLPRYILLLEDLIKNTPQDHADYVPLTLAVEKIRGIADHVNEEKRVSENIQQIMKIQDELAGDFENIVEPHRRLKRTEKFTWLNSPTFRSMVSPSKSVTDEVFDDIEDNRLAAPSPTRDVATLTCWVFNDLIILATPTRQSWTGPIAKRYNLKAYSHILLTEVRDMPDITNQKNRFEIVTENNKSFVVSMTSGDAKENFIKDFYWERSKANNLLAFSAADANAPVHELREKERKRIESKRQLEKQDLVSSTISNEGSPLITPLRSARYSGAFKEKDSENIRVEPQRSCCSIV</sequence>
<dbReference type="Gene3D" id="2.30.29.30">
    <property type="entry name" value="Pleckstrin-homology domain (PH domain)/Phosphotyrosine-binding domain (PTB)"/>
    <property type="match status" value="1"/>
</dbReference>
<dbReference type="PANTHER" id="PTHR12673">
    <property type="entry name" value="FACIOGENITAL DYSPLASIA PROTEIN"/>
    <property type="match status" value="1"/>
</dbReference>
<dbReference type="PANTHER" id="PTHR12673:SF159">
    <property type="entry name" value="LD03170P"/>
    <property type="match status" value="1"/>
</dbReference>
<evidence type="ECO:0000313" key="3">
    <source>
        <dbReference type="EMBL" id="PRP81651.1"/>
    </source>
</evidence>
<feature type="compositionally biased region" description="Acidic residues" evidence="1">
    <location>
        <begin position="12"/>
        <end position="25"/>
    </location>
</feature>
<dbReference type="SMART" id="SM00325">
    <property type="entry name" value="RhoGEF"/>
    <property type="match status" value="1"/>
</dbReference>
<dbReference type="InterPro" id="IPR011993">
    <property type="entry name" value="PH-like_dom_sf"/>
</dbReference>
<accession>A0A2P6NCF8</accession>
<feature type="compositionally biased region" description="Basic residues" evidence="1">
    <location>
        <begin position="53"/>
        <end position="65"/>
    </location>
</feature>
<gene>
    <name evidence="3" type="ORF">PROFUN_01158</name>
</gene>
<dbReference type="Pfam" id="PF00621">
    <property type="entry name" value="RhoGEF"/>
    <property type="match status" value="1"/>
</dbReference>
<dbReference type="GO" id="GO:0005737">
    <property type="term" value="C:cytoplasm"/>
    <property type="evidence" value="ECO:0007669"/>
    <property type="project" value="TreeGrafter"/>
</dbReference>
<dbReference type="PROSITE" id="PS50010">
    <property type="entry name" value="DH_2"/>
    <property type="match status" value="1"/>
</dbReference>
<feature type="compositionally biased region" description="Basic and acidic residues" evidence="1">
    <location>
        <begin position="67"/>
        <end position="80"/>
    </location>
</feature>
<evidence type="ECO:0000259" key="2">
    <source>
        <dbReference type="PROSITE" id="PS50010"/>
    </source>
</evidence>
<dbReference type="CDD" id="cd00160">
    <property type="entry name" value="RhoGEF"/>
    <property type="match status" value="1"/>
</dbReference>
<feature type="domain" description="DH" evidence="2">
    <location>
        <begin position="115"/>
        <end position="323"/>
    </location>
</feature>
<protein>
    <recommendedName>
        <fullName evidence="2">DH domain-containing protein</fullName>
    </recommendedName>
</protein>
<dbReference type="InterPro" id="IPR000219">
    <property type="entry name" value="DH_dom"/>
</dbReference>
<dbReference type="FunCoup" id="A0A2P6NCF8">
    <property type="interactions" value="26"/>
</dbReference>
<dbReference type="Gene3D" id="1.20.900.10">
    <property type="entry name" value="Dbl homology (DH) domain"/>
    <property type="match status" value="1"/>
</dbReference>
<dbReference type="InParanoid" id="A0A2P6NCF8"/>
<keyword evidence="4" id="KW-1185">Reference proteome</keyword>
<dbReference type="InterPro" id="IPR035899">
    <property type="entry name" value="DBL_dom_sf"/>
</dbReference>
<dbReference type="Proteomes" id="UP000241769">
    <property type="component" value="Unassembled WGS sequence"/>
</dbReference>
<dbReference type="InterPro" id="IPR051092">
    <property type="entry name" value="FYVE_RhoGEF_PH"/>
</dbReference>
<proteinExistence type="predicted"/>
<comment type="caution">
    <text evidence="3">The sequence shown here is derived from an EMBL/GenBank/DDBJ whole genome shotgun (WGS) entry which is preliminary data.</text>
</comment>
<dbReference type="InterPro" id="IPR001331">
    <property type="entry name" value="GDS_CDC24_CS"/>
</dbReference>
<name>A0A2P6NCF8_9EUKA</name>
<dbReference type="OrthoDB" id="660555at2759"/>
<evidence type="ECO:0000256" key="1">
    <source>
        <dbReference type="SAM" id="MobiDB-lite"/>
    </source>
</evidence>
<dbReference type="PROSITE" id="PS00741">
    <property type="entry name" value="DH_1"/>
    <property type="match status" value="1"/>
</dbReference>
<feature type="region of interest" description="Disordered" evidence="1">
    <location>
        <begin position="1"/>
        <end position="102"/>
    </location>
</feature>
<dbReference type="EMBL" id="MDYQ01000121">
    <property type="protein sequence ID" value="PRP81651.1"/>
    <property type="molecule type" value="Genomic_DNA"/>
</dbReference>
<dbReference type="SUPFAM" id="SSF48065">
    <property type="entry name" value="DBL homology domain (DH-domain)"/>
    <property type="match status" value="1"/>
</dbReference>
<dbReference type="GO" id="GO:0005085">
    <property type="term" value="F:guanyl-nucleotide exchange factor activity"/>
    <property type="evidence" value="ECO:0007669"/>
    <property type="project" value="InterPro"/>
</dbReference>
<evidence type="ECO:0000313" key="4">
    <source>
        <dbReference type="Proteomes" id="UP000241769"/>
    </source>
</evidence>
<feature type="compositionally biased region" description="Basic and acidic residues" evidence="1">
    <location>
        <begin position="41"/>
        <end position="50"/>
    </location>
</feature>